<dbReference type="Pfam" id="PF00069">
    <property type="entry name" value="Pkinase"/>
    <property type="match status" value="1"/>
</dbReference>
<evidence type="ECO:0000256" key="6">
    <source>
        <dbReference type="SAM" id="Coils"/>
    </source>
</evidence>
<organism evidence="9 10">
    <name type="scientific">Anaeramoeba flamelloides</name>
    <dbReference type="NCBI Taxonomy" id="1746091"/>
    <lineage>
        <taxon>Eukaryota</taxon>
        <taxon>Metamonada</taxon>
        <taxon>Anaeramoebidae</taxon>
        <taxon>Anaeramoeba</taxon>
    </lineage>
</organism>
<dbReference type="PANTHER" id="PTHR24346:SF82">
    <property type="entry name" value="KP78A-RELATED"/>
    <property type="match status" value="1"/>
</dbReference>
<dbReference type="InterPro" id="IPR000719">
    <property type="entry name" value="Prot_kinase_dom"/>
</dbReference>
<dbReference type="GO" id="GO:0005524">
    <property type="term" value="F:ATP binding"/>
    <property type="evidence" value="ECO:0007669"/>
    <property type="project" value="UniProtKB-KW"/>
</dbReference>
<dbReference type="Proteomes" id="UP001146793">
    <property type="component" value="Unassembled WGS sequence"/>
</dbReference>
<feature type="compositionally biased region" description="Polar residues" evidence="7">
    <location>
        <begin position="494"/>
        <end position="506"/>
    </location>
</feature>
<evidence type="ECO:0000313" key="9">
    <source>
        <dbReference type="EMBL" id="KAJ3437297.1"/>
    </source>
</evidence>
<feature type="region of interest" description="Disordered" evidence="7">
    <location>
        <begin position="327"/>
        <end position="346"/>
    </location>
</feature>
<evidence type="ECO:0000256" key="3">
    <source>
        <dbReference type="ARBA" id="ARBA00022741"/>
    </source>
</evidence>
<reference evidence="9" key="1">
    <citation type="submission" date="2022-08" db="EMBL/GenBank/DDBJ databases">
        <title>Novel sulphate-reducing endosymbionts in the free-living metamonad Anaeramoeba.</title>
        <authorList>
            <person name="Jerlstrom-Hultqvist J."/>
            <person name="Cepicka I."/>
            <person name="Gallot-Lavallee L."/>
            <person name="Salas-Leiva D."/>
            <person name="Curtis B.A."/>
            <person name="Zahonova K."/>
            <person name="Pipaliya S."/>
            <person name="Dacks J."/>
            <person name="Roger A.J."/>
        </authorList>
    </citation>
    <scope>NUCLEOTIDE SEQUENCE</scope>
    <source>
        <strain evidence="9">Busselton2</strain>
    </source>
</reference>
<dbReference type="InterPro" id="IPR011009">
    <property type="entry name" value="Kinase-like_dom_sf"/>
</dbReference>
<comment type="caution">
    <text evidence="9">The sequence shown here is derived from an EMBL/GenBank/DDBJ whole genome shotgun (WGS) entry which is preliminary data.</text>
</comment>
<dbReference type="PROSITE" id="PS00108">
    <property type="entry name" value="PROTEIN_KINASE_ST"/>
    <property type="match status" value="1"/>
</dbReference>
<dbReference type="FunFam" id="1.10.510.10:FF:000571">
    <property type="entry name" value="Maternal embryonic leucine zipper kinase"/>
    <property type="match status" value="1"/>
</dbReference>
<evidence type="ECO:0000259" key="8">
    <source>
        <dbReference type="PROSITE" id="PS50011"/>
    </source>
</evidence>
<dbReference type="GO" id="GO:0035556">
    <property type="term" value="P:intracellular signal transduction"/>
    <property type="evidence" value="ECO:0007669"/>
    <property type="project" value="TreeGrafter"/>
</dbReference>
<evidence type="ECO:0000256" key="2">
    <source>
        <dbReference type="ARBA" id="ARBA00022679"/>
    </source>
</evidence>
<feature type="compositionally biased region" description="Basic and acidic residues" evidence="7">
    <location>
        <begin position="436"/>
        <end position="455"/>
    </location>
</feature>
<feature type="compositionally biased region" description="Polar residues" evidence="7">
    <location>
        <begin position="527"/>
        <end position="538"/>
    </location>
</feature>
<keyword evidence="3" id="KW-0547">Nucleotide-binding</keyword>
<keyword evidence="6" id="KW-0175">Coiled coil</keyword>
<feature type="compositionally biased region" description="Basic and acidic residues" evidence="7">
    <location>
        <begin position="467"/>
        <end position="484"/>
    </location>
</feature>
<feature type="domain" description="Protein kinase" evidence="8">
    <location>
        <begin position="1"/>
        <end position="251"/>
    </location>
</feature>
<evidence type="ECO:0000256" key="5">
    <source>
        <dbReference type="ARBA" id="ARBA00022840"/>
    </source>
</evidence>
<keyword evidence="1" id="KW-0723">Serine/threonine-protein kinase</keyword>
<name>A0AAV7ZAC1_9EUKA</name>
<dbReference type="PROSITE" id="PS50011">
    <property type="entry name" value="PROTEIN_KINASE_DOM"/>
    <property type="match status" value="1"/>
</dbReference>
<dbReference type="Gene3D" id="1.10.510.10">
    <property type="entry name" value="Transferase(Phosphotransferase) domain 1"/>
    <property type="match status" value="1"/>
</dbReference>
<gene>
    <name evidence="9" type="ORF">M0812_16456</name>
</gene>
<dbReference type="SMART" id="SM00220">
    <property type="entry name" value="S_TKc"/>
    <property type="match status" value="1"/>
</dbReference>
<accession>A0AAV7ZAC1</accession>
<dbReference type="SUPFAM" id="SSF56112">
    <property type="entry name" value="Protein kinase-like (PK-like)"/>
    <property type="match status" value="1"/>
</dbReference>
<keyword evidence="5" id="KW-0067">ATP-binding</keyword>
<feature type="compositionally biased region" description="Basic and acidic residues" evidence="7">
    <location>
        <begin position="508"/>
        <end position="526"/>
    </location>
</feature>
<feature type="compositionally biased region" description="Basic residues" evidence="7">
    <location>
        <begin position="327"/>
        <end position="338"/>
    </location>
</feature>
<dbReference type="EMBL" id="JANTQA010000033">
    <property type="protein sequence ID" value="KAJ3437297.1"/>
    <property type="molecule type" value="Genomic_DNA"/>
</dbReference>
<dbReference type="AlphaFoldDB" id="A0AAV7ZAC1"/>
<protein>
    <submittedName>
        <fullName evidence="9">Protein kinase</fullName>
    </submittedName>
</protein>
<evidence type="ECO:0000256" key="4">
    <source>
        <dbReference type="ARBA" id="ARBA00022777"/>
    </source>
</evidence>
<keyword evidence="2" id="KW-0808">Transferase</keyword>
<evidence type="ECO:0000256" key="1">
    <source>
        <dbReference type="ARBA" id="ARBA00022527"/>
    </source>
</evidence>
<feature type="coiled-coil region" evidence="6">
    <location>
        <begin position="616"/>
        <end position="643"/>
    </location>
</feature>
<dbReference type="GO" id="GO:0005737">
    <property type="term" value="C:cytoplasm"/>
    <property type="evidence" value="ECO:0007669"/>
    <property type="project" value="TreeGrafter"/>
</dbReference>
<proteinExistence type="predicted"/>
<feature type="compositionally biased region" description="Basic residues" evidence="7">
    <location>
        <begin position="539"/>
        <end position="561"/>
    </location>
</feature>
<dbReference type="InterPro" id="IPR008271">
    <property type="entry name" value="Ser/Thr_kinase_AS"/>
</dbReference>
<evidence type="ECO:0000256" key="7">
    <source>
        <dbReference type="SAM" id="MobiDB-lite"/>
    </source>
</evidence>
<dbReference type="GO" id="GO:0004674">
    <property type="term" value="F:protein serine/threonine kinase activity"/>
    <property type="evidence" value="ECO:0007669"/>
    <property type="project" value="UniProtKB-KW"/>
</dbReference>
<sequence length="772" mass="90437">MSFGNIGPYKIVKLGTHKKTKQKVAIKIIQKKDISNSPDLLEKVRREIAVQRLIKHPNVLRIHNVYETNENLFIILEYVPGGELFDYIVKRGSIPREEARFFFQQIIFAIDYCHSFLITHRDLKPENLLLDEHNNVKIADFGMARIMHKNTLLETSCGSPHYASPEVIKGVAYDGKKSDTWSCGVILYALLCGYLPFDDDNYSKLLKKVKLGKCKFPNTLLKSEKELIKGMLTVNPKRRITIKKIKNHTWFKENYPTGFIPPLPPVNFEIDLTKPIYSKKIEKKILQNLIDLNWGTKEEIIEFLEDNEPNVIKVFYNMYNNNTIKKKNQNNKKRRRRGSLPPNAKIAGNVKNRLTLSFSKKNQNYNNVSNTVIETKITPMDLVVIQEVIDKTENNQEIDLKKYSEFLNKVGILDEIDVNVTQNGSHTELKIQGNNEKGKVCESKKEKESEKEKESGSGSENENENENENKKEKEKQEEKEKENKPNNFSKDGSSENLSIDQKFSKNSHSKDEIIKNEQKNNQKKEPQSNTSSTGLFQKNNRRGKRRRWSFNRNKVAKNKRTKSLDQPSKKKLPRRRASSYSTRPNLIKNKIKNQKKSWFGKFLEKKKKNKKKHKLHKKLIQVREQISENLQLLQNENVDIRDDRILSLSDKSLFEIISQLQQSLTILNLQWNYNTINTLYVQGNFFKAKIKIKQNSMKKETERRKYLEFVNSNKKMKKKFKNNNFKKTQNDRLINEIQKNGYKKKIIHFIWKEGTAIKFKDEIINLIQLSKI</sequence>
<evidence type="ECO:0000313" key="10">
    <source>
        <dbReference type="Proteomes" id="UP001146793"/>
    </source>
</evidence>
<feature type="region of interest" description="Disordered" evidence="7">
    <location>
        <begin position="427"/>
        <end position="582"/>
    </location>
</feature>
<dbReference type="PANTHER" id="PTHR24346">
    <property type="entry name" value="MAP/MICROTUBULE AFFINITY-REGULATING KINASE"/>
    <property type="match status" value="1"/>
</dbReference>
<keyword evidence="4 9" id="KW-0418">Kinase</keyword>